<sequence>MSHPQIAPFIKCYDDRQPPKLSTTIKGTSPTISVQSISFDYYPKEDGELRRCCIICEYHGIRVWDCENLESFTELFTYPVEDNAIPMYAAFSKHPPPILFFVTRNNQLVSVTFDTTGPVASSFFTNPYSQFVLNNSYLFALTPEGALHMYNINTLPPTYLASFQSTLYLINSRPLAVSSAYIAYPTYEAPLTYNVPPQSLGSIATEKLTTGVSWLTDNLQKAVYGTKSEKPDEEEAKKEFVIVGDFRAAPATKTIQRICHFCATTSRIRAMAFDHKGELLITCDDKGYLFNVYRINPSGGEDHLFVLNRGTTKGVITHIETSIDSSIVVISSTKTSHIFKIDMDVVNSRNKKISASGESEVRWLNIIKKISVDNEEGSICVCFDGTTLAQGINCRSVIYKMGKELSISGQVELNFPSESQYLNKSLFELATIIGEEDIYKNCESRVVTFDETKVKRLTKETNKFAIGKVAIAKQKALLEKTMSGWLNATTNVFDIDYTVKQDHEEIVSDCEDGEIKNDKKEEEKSEEEEENPYAVKIESGKDESKVDEHKEEEKIGSALEDGEENIVV</sequence>
<feature type="domain" description="BCAS3 WD40" evidence="2">
    <location>
        <begin position="258"/>
        <end position="342"/>
    </location>
</feature>
<evidence type="ECO:0000259" key="2">
    <source>
        <dbReference type="Pfam" id="PF21034"/>
    </source>
</evidence>
<dbReference type="OMA" id="HIYNTTQ"/>
<evidence type="ECO:0000313" key="3">
    <source>
        <dbReference type="EMBL" id="ELP88552.1"/>
    </source>
</evidence>
<dbReference type="InterPro" id="IPR048382">
    <property type="entry name" value="BCAS3_WD40"/>
</dbReference>
<evidence type="ECO:0000256" key="1">
    <source>
        <dbReference type="SAM" id="MobiDB-lite"/>
    </source>
</evidence>
<dbReference type="InterPro" id="IPR045142">
    <property type="entry name" value="BCAS3-like"/>
</dbReference>
<feature type="compositionally biased region" description="Basic and acidic residues" evidence="1">
    <location>
        <begin position="513"/>
        <end position="523"/>
    </location>
</feature>
<dbReference type="PANTHER" id="PTHR13268:SF0">
    <property type="entry name" value="BCAS3 MICROTUBULE ASSOCIATED CELL MIGRATION FACTOR"/>
    <property type="match status" value="1"/>
</dbReference>
<proteinExistence type="predicted"/>
<organism evidence="3 4">
    <name type="scientific">Entamoeba invadens IP1</name>
    <dbReference type="NCBI Taxonomy" id="370355"/>
    <lineage>
        <taxon>Eukaryota</taxon>
        <taxon>Amoebozoa</taxon>
        <taxon>Evosea</taxon>
        <taxon>Archamoebae</taxon>
        <taxon>Mastigamoebida</taxon>
        <taxon>Entamoebidae</taxon>
        <taxon>Entamoeba</taxon>
    </lineage>
</organism>
<dbReference type="InterPro" id="IPR036322">
    <property type="entry name" value="WD40_repeat_dom_sf"/>
</dbReference>
<dbReference type="Proteomes" id="UP000014680">
    <property type="component" value="Unassembled WGS sequence"/>
</dbReference>
<dbReference type="AlphaFoldDB" id="L7FLG2"/>
<evidence type="ECO:0000313" key="4">
    <source>
        <dbReference type="Proteomes" id="UP000014680"/>
    </source>
</evidence>
<feature type="compositionally biased region" description="Basic and acidic residues" evidence="1">
    <location>
        <begin position="538"/>
        <end position="555"/>
    </location>
</feature>
<dbReference type="PANTHER" id="PTHR13268">
    <property type="entry name" value="BREAST CARCINOMA AMPLIFIED SEQUENCE 3"/>
    <property type="match status" value="1"/>
</dbReference>
<dbReference type="GO" id="GO:0005737">
    <property type="term" value="C:cytoplasm"/>
    <property type="evidence" value="ECO:0007669"/>
    <property type="project" value="TreeGrafter"/>
</dbReference>
<dbReference type="OrthoDB" id="1667587at2759"/>
<gene>
    <name evidence="3" type="ORF">EIN_335240</name>
</gene>
<dbReference type="Pfam" id="PF21034">
    <property type="entry name" value="BCAS3_WD40"/>
    <property type="match status" value="1"/>
</dbReference>
<dbReference type="GO" id="GO:0042594">
    <property type="term" value="P:response to starvation"/>
    <property type="evidence" value="ECO:0007669"/>
    <property type="project" value="TreeGrafter"/>
</dbReference>
<dbReference type="GO" id="GO:0006914">
    <property type="term" value="P:autophagy"/>
    <property type="evidence" value="ECO:0007669"/>
    <property type="project" value="InterPro"/>
</dbReference>
<dbReference type="EMBL" id="KB206750">
    <property type="protein sequence ID" value="ELP88552.1"/>
    <property type="molecule type" value="Genomic_DNA"/>
</dbReference>
<dbReference type="GeneID" id="14887556"/>
<dbReference type="KEGG" id="eiv:EIN_335240"/>
<dbReference type="RefSeq" id="XP_004255323.1">
    <property type="nucleotide sequence ID" value="XM_004255275.1"/>
</dbReference>
<feature type="region of interest" description="Disordered" evidence="1">
    <location>
        <begin position="511"/>
        <end position="568"/>
    </location>
</feature>
<dbReference type="VEuPathDB" id="AmoebaDB:EIN_335240"/>
<accession>L7FLG2</accession>
<name>L7FLG2_ENTIV</name>
<reference evidence="3 4" key="1">
    <citation type="submission" date="2012-10" db="EMBL/GenBank/DDBJ databases">
        <authorList>
            <person name="Zafar N."/>
            <person name="Inman J."/>
            <person name="Hall N."/>
            <person name="Lorenzi H."/>
            <person name="Caler E."/>
        </authorList>
    </citation>
    <scope>NUCLEOTIDE SEQUENCE [LARGE SCALE GENOMIC DNA]</scope>
    <source>
        <strain evidence="3 4">IP1</strain>
    </source>
</reference>
<dbReference type="SUPFAM" id="SSF50978">
    <property type="entry name" value="WD40 repeat-like"/>
    <property type="match status" value="1"/>
</dbReference>
<protein>
    <submittedName>
        <fullName evidence="3">Breast carcinoma AMPlified sequence, putative</fullName>
    </submittedName>
</protein>
<keyword evidence="4" id="KW-1185">Reference proteome</keyword>